<dbReference type="InterPro" id="IPR011711">
    <property type="entry name" value="GntR_C"/>
</dbReference>
<dbReference type="PRINTS" id="PR00035">
    <property type="entry name" value="HTHGNTR"/>
</dbReference>
<reference evidence="6" key="1">
    <citation type="journal article" date="2016" name="Genome Announc.">
        <title>Draft Genome Sequences of Five Rapidly Growing Mycobacterium Species, M. thermoresistibile, M. fortuitum subsp. acetamidolyticum, M. canariasense, M. brisbanense, and M. novocastrense.</title>
        <authorList>
            <person name="Katahira K."/>
            <person name="Ogura Y."/>
            <person name="Gotoh Y."/>
            <person name="Hayashi T."/>
        </authorList>
    </citation>
    <scope>NUCLEOTIDE SEQUENCE [LARGE SCALE GENOMIC DNA]</scope>
    <source>
        <strain evidence="6">JCM15654</strain>
    </source>
</reference>
<dbReference type="Pfam" id="PF00392">
    <property type="entry name" value="GntR"/>
    <property type="match status" value="1"/>
</dbReference>
<dbReference type="InterPro" id="IPR000524">
    <property type="entry name" value="Tscrpt_reg_HTH_GntR"/>
</dbReference>
<dbReference type="SMART" id="SM00345">
    <property type="entry name" value="HTH_GNTR"/>
    <property type="match status" value="1"/>
</dbReference>
<gene>
    <name evidence="5" type="ORF">RMCB_6654</name>
</gene>
<dbReference type="SUPFAM" id="SSF46785">
    <property type="entry name" value="Winged helix' DNA-binding domain"/>
    <property type="match status" value="1"/>
</dbReference>
<dbReference type="GO" id="GO:0003700">
    <property type="term" value="F:DNA-binding transcription factor activity"/>
    <property type="evidence" value="ECO:0007669"/>
    <property type="project" value="InterPro"/>
</dbReference>
<dbReference type="PRINTS" id="PR00033">
    <property type="entry name" value="HTHASNC"/>
</dbReference>
<dbReference type="RefSeq" id="WP_062832137.1">
    <property type="nucleotide sequence ID" value="NZ_BCSX01000056.1"/>
</dbReference>
<dbReference type="SMART" id="SM00895">
    <property type="entry name" value="FCD"/>
    <property type="match status" value="1"/>
</dbReference>
<dbReference type="AlphaFoldDB" id="A0A100W6K5"/>
<dbReference type="InterPro" id="IPR000485">
    <property type="entry name" value="AsnC-type_HTH_dom"/>
</dbReference>
<dbReference type="PANTHER" id="PTHR43537:SF5">
    <property type="entry name" value="UXU OPERON TRANSCRIPTIONAL REGULATOR"/>
    <property type="match status" value="1"/>
</dbReference>
<dbReference type="STRING" id="146020.RMCB_6654"/>
<organism evidence="5 6">
    <name type="scientific">Mycolicibacterium brisbanense</name>
    <dbReference type="NCBI Taxonomy" id="146020"/>
    <lineage>
        <taxon>Bacteria</taxon>
        <taxon>Bacillati</taxon>
        <taxon>Actinomycetota</taxon>
        <taxon>Actinomycetes</taxon>
        <taxon>Mycobacteriales</taxon>
        <taxon>Mycobacteriaceae</taxon>
        <taxon>Mycolicibacterium</taxon>
    </lineage>
</organism>
<proteinExistence type="predicted"/>
<dbReference type="Gene3D" id="1.20.120.530">
    <property type="entry name" value="GntR ligand-binding domain-like"/>
    <property type="match status" value="1"/>
</dbReference>
<dbReference type="PROSITE" id="PS50949">
    <property type="entry name" value="HTH_GNTR"/>
    <property type="match status" value="1"/>
</dbReference>
<dbReference type="GO" id="GO:0043565">
    <property type="term" value="F:sequence-specific DNA binding"/>
    <property type="evidence" value="ECO:0007669"/>
    <property type="project" value="InterPro"/>
</dbReference>
<name>A0A100W6K5_9MYCO</name>
<dbReference type="SUPFAM" id="SSF48008">
    <property type="entry name" value="GntR ligand-binding domain-like"/>
    <property type="match status" value="1"/>
</dbReference>
<comment type="caution">
    <text evidence="5">The sequence shown here is derived from an EMBL/GenBank/DDBJ whole genome shotgun (WGS) entry which is preliminary data.</text>
</comment>
<dbReference type="OrthoDB" id="9816161at2"/>
<dbReference type="InterPro" id="IPR008920">
    <property type="entry name" value="TF_FadR/GntR_C"/>
</dbReference>
<keyword evidence="6" id="KW-1185">Reference proteome</keyword>
<evidence type="ECO:0000259" key="4">
    <source>
        <dbReference type="PROSITE" id="PS50949"/>
    </source>
</evidence>
<keyword evidence="1" id="KW-0805">Transcription regulation</keyword>
<dbReference type="Proteomes" id="UP000069620">
    <property type="component" value="Unassembled WGS sequence"/>
</dbReference>
<evidence type="ECO:0000313" key="6">
    <source>
        <dbReference type="Proteomes" id="UP000069620"/>
    </source>
</evidence>
<dbReference type="InterPro" id="IPR036390">
    <property type="entry name" value="WH_DNA-bd_sf"/>
</dbReference>
<dbReference type="Gene3D" id="1.10.10.10">
    <property type="entry name" value="Winged helix-like DNA-binding domain superfamily/Winged helix DNA-binding domain"/>
    <property type="match status" value="1"/>
</dbReference>
<dbReference type="CDD" id="cd07377">
    <property type="entry name" value="WHTH_GntR"/>
    <property type="match status" value="1"/>
</dbReference>
<dbReference type="PANTHER" id="PTHR43537">
    <property type="entry name" value="TRANSCRIPTIONAL REGULATOR, GNTR FAMILY"/>
    <property type="match status" value="1"/>
</dbReference>
<evidence type="ECO:0000256" key="1">
    <source>
        <dbReference type="ARBA" id="ARBA00023015"/>
    </source>
</evidence>
<accession>A0A100W6K5</accession>
<protein>
    <submittedName>
        <fullName evidence="5">Transcriptional regulator, GntR family</fullName>
    </submittedName>
</protein>
<sequence length="220" mass="23588">MPPTAAADSAQTVYVALRHRLSAGRYAPGDRLTEVELAEELGVSRTPVREALQRLHADGLVSRAGRGAVVAGLSTKERRDLYQVREVLEQLAARSAAQRQSEGELAPVVLKNLRLKAEAINEAVAAGEPREVAQRNFELHRQIAEAADNPMLHDFLGRAWDRIAVSAVSNLTDPEWAAAVSEQHDAIIDAIAAGDPDAAAAAMAHHIHAAANRDPAVENT</sequence>
<keyword evidence="2" id="KW-0238">DNA-binding</keyword>
<evidence type="ECO:0000256" key="2">
    <source>
        <dbReference type="ARBA" id="ARBA00023125"/>
    </source>
</evidence>
<dbReference type="InterPro" id="IPR036388">
    <property type="entry name" value="WH-like_DNA-bd_sf"/>
</dbReference>
<dbReference type="EMBL" id="BCSX01000056">
    <property type="protein sequence ID" value="GAS92558.1"/>
    <property type="molecule type" value="Genomic_DNA"/>
</dbReference>
<feature type="domain" description="HTH gntR-type" evidence="4">
    <location>
        <begin position="7"/>
        <end position="73"/>
    </location>
</feature>
<reference evidence="6" key="2">
    <citation type="submission" date="2016-02" db="EMBL/GenBank/DDBJ databases">
        <title>Draft genome sequence of five rapidly growing Mycobacterium species.</title>
        <authorList>
            <person name="Katahira K."/>
            <person name="Gotou Y."/>
            <person name="Iida K."/>
            <person name="Ogura Y."/>
            <person name="Hayashi T."/>
        </authorList>
    </citation>
    <scope>NUCLEOTIDE SEQUENCE [LARGE SCALE GENOMIC DNA]</scope>
    <source>
        <strain evidence="6">JCM15654</strain>
    </source>
</reference>
<keyword evidence="3" id="KW-0804">Transcription</keyword>
<dbReference type="Pfam" id="PF07729">
    <property type="entry name" value="FCD"/>
    <property type="match status" value="1"/>
</dbReference>
<evidence type="ECO:0000313" key="5">
    <source>
        <dbReference type="EMBL" id="GAS92558.1"/>
    </source>
</evidence>
<evidence type="ECO:0000256" key="3">
    <source>
        <dbReference type="ARBA" id="ARBA00023163"/>
    </source>
</evidence>